<dbReference type="AlphaFoldDB" id="A0A6J8A6F2"/>
<dbReference type="InterPro" id="IPR015943">
    <property type="entry name" value="WD40/YVTN_repeat-like_dom_sf"/>
</dbReference>
<dbReference type="Proteomes" id="UP000507470">
    <property type="component" value="Unassembled WGS sequence"/>
</dbReference>
<gene>
    <name evidence="1" type="ORF">MCOR_4158</name>
</gene>
<evidence type="ECO:0000313" key="1">
    <source>
        <dbReference type="EMBL" id="CAC5362387.1"/>
    </source>
</evidence>
<dbReference type="EMBL" id="CACVKT020000743">
    <property type="protein sequence ID" value="CAC5362387.1"/>
    <property type="molecule type" value="Genomic_DNA"/>
</dbReference>
<evidence type="ECO:0008006" key="3">
    <source>
        <dbReference type="Google" id="ProtNLM"/>
    </source>
</evidence>
<proteinExistence type="predicted"/>
<name>A0A6J8A6F2_MYTCO</name>
<dbReference type="InterPro" id="IPR011044">
    <property type="entry name" value="Quino_amine_DH_bsu"/>
</dbReference>
<organism evidence="1 2">
    <name type="scientific">Mytilus coruscus</name>
    <name type="common">Sea mussel</name>
    <dbReference type="NCBI Taxonomy" id="42192"/>
    <lineage>
        <taxon>Eukaryota</taxon>
        <taxon>Metazoa</taxon>
        <taxon>Spiralia</taxon>
        <taxon>Lophotrochozoa</taxon>
        <taxon>Mollusca</taxon>
        <taxon>Bivalvia</taxon>
        <taxon>Autobranchia</taxon>
        <taxon>Pteriomorphia</taxon>
        <taxon>Mytilida</taxon>
        <taxon>Mytiloidea</taxon>
        <taxon>Mytilidae</taxon>
        <taxon>Mytilinae</taxon>
        <taxon>Mytilus</taxon>
    </lineage>
</organism>
<dbReference type="SUPFAM" id="SSF50969">
    <property type="entry name" value="YVTN repeat-like/Quinoprotein amine dehydrogenase"/>
    <property type="match status" value="1"/>
</dbReference>
<sequence length="536" mass="61631">MDRDDRRRYFIVGSVIVEIVTPAFRQRLENDYKSKGLGCLQDFINSKPVIHILFHLRHKNTQCCVDSTHCVNHGPLPLNHSQWDLLYTGPPNHHCFCKFTAKPVTLDELDITLASLILLNCCTLSVNETFYVSKLREFKNNYLSHNANGTITQAEYTTLIGDLQTLVLKLDPSKQDDFARIQNRALDEPLCIKYFTSLLDIYGLLEKIENKVENVDTASTRILTTVNSNAQILATMGISNDALIAKIEDLLQNMICQRCKEMINNQEKENSNKPYKLGHSIFTLHHEINLTSVAGDDWREVTDIVMMDDGRLVMCLPLQSRLLICDTDGSQVDSIHVQDRLWRVTAVNNSTVAVTLYDSDCIEMYDINNKLKLKSISVPEKLWWGGITTINNKLVVRGDKRLQIIDHQTREVVQTIQTDSNPVRLHGSGDRIFYYDPYNNNKLYWYSYTDDRHHTLTLPSPPRGMTTLQDGSLYVMCDDESVQHVSSDGKQYKTVTTKGLKKLKFYCMSYNSKQRKLVTRYASKNQTLRFNVFYEK</sequence>
<accession>A0A6J8A6F2</accession>
<dbReference type="Gene3D" id="2.130.10.10">
    <property type="entry name" value="YVTN repeat-like/Quinoprotein amine dehydrogenase"/>
    <property type="match status" value="1"/>
</dbReference>
<keyword evidence="2" id="KW-1185">Reference proteome</keyword>
<reference evidence="1 2" key="1">
    <citation type="submission" date="2020-06" db="EMBL/GenBank/DDBJ databases">
        <authorList>
            <person name="Li R."/>
            <person name="Bekaert M."/>
        </authorList>
    </citation>
    <scope>NUCLEOTIDE SEQUENCE [LARGE SCALE GENOMIC DNA]</scope>
    <source>
        <strain evidence="2">wild</strain>
    </source>
</reference>
<dbReference type="OrthoDB" id="6114632at2759"/>
<evidence type="ECO:0000313" key="2">
    <source>
        <dbReference type="Proteomes" id="UP000507470"/>
    </source>
</evidence>
<protein>
    <recommendedName>
        <fullName evidence="3">DZIP3-like HEPN domain-containing protein</fullName>
    </recommendedName>
</protein>